<protein>
    <submittedName>
        <fullName evidence="2">Uncharacterized protein</fullName>
    </submittedName>
</protein>
<organism evidence="2 3">
    <name type="scientific">Nitzschia inconspicua</name>
    <dbReference type="NCBI Taxonomy" id="303405"/>
    <lineage>
        <taxon>Eukaryota</taxon>
        <taxon>Sar</taxon>
        <taxon>Stramenopiles</taxon>
        <taxon>Ochrophyta</taxon>
        <taxon>Bacillariophyta</taxon>
        <taxon>Bacillariophyceae</taxon>
        <taxon>Bacillariophycidae</taxon>
        <taxon>Bacillariales</taxon>
        <taxon>Bacillariaceae</taxon>
        <taxon>Nitzschia</taxon>
    </lineage>
</organism>
<keyword evidence="1" id="KW-0472">Membrane</keyword>
<dbReference type="Proteomes" id="UP000693970">
    <property type="component" value="Unassembled WGS sequence"/>
</dbReference>
<dbReference type="PANTHER" id="PTHR40535">
    <property type="entry name" value="CHROMOSOME UNDETERMINED SCAFFOLD_9, WHOLE GENOME SHOTGUN SEQUENCE"/>
    <property type="match status" value="1"/>
</dbReference>
<dbReference type="EMBL" id="JAGRRH010000019">
    <property type="protein sequence ID" value="KAG7349060.1"/>
    <property type="molecule type" value="Genomic_DNA"/>
</dbReference>
<accession>A0A9K3PJ26</accession>
<dbReference type="OrthoDB" id="44327at2759"/>
<evidence type="ECO:0000313" key="3">
    <source>
        <dbReference type="Proteomes" id="UP000693970"/>
    </source>
</evidence>
<comment type="caution">
    <text evidence="2">The sequence shown here is derived from an EMBL/GenBank/DDBJ whole genome shotgun (WGS) entry which is preliminary data.</text>
</comment>
<feature type="transmembrane region" description="Helical" evidence="1">
    <location>
        <begin position="12"/>
        <end position="33"/>
    </location>
</feature>
<dbReference type="AlphaFoldDB" id="A0A9K3PJ26"/>
<evidence type="ECO:0000256" key="1">
    <source>
        <dbReference type="SAM" id="Phobius"/>
    </source>
</evidence>
<dbReference type="PANTHER" id="PTHR40535:SF1">
    <property type="entry name" value="CHROMOSOME UNDETERMINED SCAFFOLD_9, WHOLE GENOME SHOTGUN SEQUENCE"/>
    <property type="match status" value="1"/>
</dbReference>
<keyword evidence="1" id="KW-1133">Transmembrane helix</keyword>
<keyword evidence="1" id="KW-0812">Transmembrane</keyword>
<sequence length="353" mass="38451">MAKRERSLVQRLCCWATILGVFGVAAVLGWYFAFFAKDVDAVLASCGGCHCLPDEEENMNCPSNDVVKEFNRDQINTWKSQTAINPFTINCNPFEDGTFCDTDPPLDLELLRLGDTAVCAIHYEQAIAADGVTQLCENTAYRLKTYPSRQEAESAGGYVTHLGHCGVCSTMQDMAVYAEYLQQTSPGNFCRRQSFTSLENGIACYRSLGMTQDCARIWADTSWNTAKNCFGSCVINPTIRDIGFSSGATGGNDGEVLDPIDFNATGSSPSTNIVTDLDGTPISRNINNTDTVTSGCELDACMRCDRDVSSRLFERYAGRTRTRSGMLGTSAVYCSALAAIVQDPCPQTIPLKE</sequence>
<proteinExistence type="predicted"/>
<name>A0A9K3PJ26_9STRA</name>
<gene>
    <name evidence="2" type="ORF">IV203_011657</name>
</gene>
<evidence type="ECO:0000313" key="2">
    <source>
        <dbReference type="EMBL" id="KAG7349060.1"/>
    </source>
</evidence>
<reference evidence="2" key="2">
    <citation type="submission" date="2021-04" db="EMBL/GenBank/DDBJ databases">
        <authorList>
            <person name="Podell S."/>
        </authorList>
    </citation>
    <scope>NUCLEOTIDE SEQUENCE</scope>
    <source>
        <strain evidence="2">Hildebrandi</strain>
    </source>
</reference>
<keyword evidence="3" id="KW-1185">Reference proteome</keyword>
<reference evidence="2" key="1">
    <citation type="journal article" date="2021" name="Sci. Rep.">
        <title>Diploid genomic architecture of Nitzschia inconspicua, an elite biomass production diatom.</title>
        <authorList>
            <person name="Oliver A."/>
            <person name="Podell S."/>
            <person name="Pinowska A."/>
            <person name="Traller J.C."/>
            <person name="Smith S.R."/>
            <person name="McClure R."/>
            <person name="Beliaev A."/>
            <person name="Bohutskyi P."/>
            <person name="Hill E.A."/>
            <person name="Rabines A."/>
            <person name="Zheng H."/>
            <person name="Allen L.Z."/>
            <person name="Kuo A."/>
            <person name="Grigoriev I.V."/>
            <person name="Allen A.E."/>
            <person name="Hazlebeck D."/>
            <person name="Allen E.E."/>
        </authorList>
    </citation>
    <scope>NUCLEOTIDE SEQUENCE</scope>
    <source>
        <strain evidence="2">Hildebrandi</strain>
    </source>
</reference>